<dbReference type="InterPro" id="IPR032387">
    <property type="entry name" value="ACAS_N"/>
</dbReference>
<accession>A0A8H5BQW0</accession>
<evidence type="ECO:0000259" key="5">
    <source>
        <dbReference type="Pfam" id="PF00501"/>
    </source>
</evidence>
<dbReference type="InterPro" id="IPR005914">
    <property type="entry name" value="Acac_CoA_synth"/>
</dbReference>
<comment type="caution">
    <text evidence="7">The sequence shown here is derived from an EMBL/GenBank/DDBJ whole genome shotgun (WGS) entry which is preliminary data.</text>
</comment>
<evidence type="ECO:0000313" key="7">
    <source>
        <dbReference type="EMBL" id="KAF5327935.1"/>
    </source>
</evidence>
<organism evidence="7 8">
    <name type="scientific">Tetrapyrgos nigripes</name>
    <dbReference type="NCBI Taxonomy" id="182062"/>
    <lineage>
        <taxon>Eukaryota</taxon>
        <taxon>Fungi</taxon>
        <taxon>Dikarya</taxon>
        <taxon>Basidiomycota</taxon>
        <taxon>Agaricomycotina</taxon>
        <taxon>Agaricomycetes</taxon>
        <taxon>Agaricomycetidae</taxon>
        <taxon>Agaricales</taxon>
        <taxon>Marasmiineae</taxon>
        <taxon>Marasmiaceae</taxon>
        <taxon>Tetrapyrgos</taxon>
    </lineage>
</organism>
<evidence type="ECO:0000256" key="3">
    <source>
        <dbReference type="ARBA" id="ARBA00022741"/>
    </source>
</evidence>
<dbReference type="InterPro" id="IPR000873">
    <property type="entry name" value="AMP-dep_synth/lig_dom"/>
</dbReference>
<dbReference type="GO" id="GO:0006629">
    <property type="term" value="P:lipid metabolic process"/>
    <property type="evidence" value="ECO:0007669"/>
    <property type="project" value="InterPro"/>
</dbReference>
<keyword evidence="8" id="KW-1185">Reference proteome</keyword>
<dbReference type="AlphaFoldDB" id="A0A8H5BQW0"/>
<feature type="domain" description="AMP-dependent synthetase/ligase" evidence="5">
    <location>
        <begin position="110"/>
        <end position="214"/>
    </location>
</feature>
<evidence type="ECO:0000256" key="4">
    <source>
        <dbReference type="ARBA" id="ARBA00022840"/>
    </source>
</evidence>
<proteinExistence type="inferred from homology"/>
<dbReference type="SUPFAM" id="SSF56801">
    <property type="entry name" value="Acetyl-CoA synthetase-like"/>
    <property type="match status" value="1"/>
</dbReference>
<sequence>MSTSSLFQHSHLLRKPDHPNWTNLDTFRARVNRKHGMNLKNYDDLYQYSIENEIFWLDLWEHLNIVYSVPPRAVTTPSQIPEVPLWFPGSRLNWAENLLQRNDDGIACTAAGESGVTTDYSFRELRAMVRDMAAAMRVQGIGIGDRVAAIVRNGILAVVISLSAASIGAIYSTTSADMGAQGILDRYRQIKPKLVFCETEVQYNGRVLNVQNKVKSIIQELSEHRGLKGAVFLPSAITGKDSDSDLLWNGKEIGNVMSLKSFLASGDGGELRFEQLPFDHPLCIFVQFRYLGAAQVHFTHSWVMLMLTSPYYITKGVLMNCKKDFHFGRDMRYGDTLFYYTTTSWMVFTAMMQVLSLGGRIVLYDGSPFYPNAETFVKLIGDLGTTAFGTSPRFIAELQGRNVRPLEIASFDTLRTITITGAIVSAPVHTWVQHAFGEHVYVNLPMGGTDICCTFLGGARTIPTYAGEIPVKTLGMKVEIFDPQGRNIEHTGEPGEMVCTRPHPSLPKFWGDTPDGKKLRETYFSMYPGVWRQGDFMVWNPKTKGIIVLGRSDGVLNPSGIRFGTSEIYNILEQSRFSSRIDDSLCVGQRRPQDDNERVLLFVRMRRGHRFGEGLVKEIKDAIRTSLSARHVPAYVFEVEDVPYTINGKKVEIAVKQIVSGMTMKPSGTVANPEALQLYYKYKDIEKVVGESRQKAKL</sequence>
<evidence type="ECO:0000256" key="1">
    <source>
        <dbReference type="ARBA" id="ARBA00006432"/>
    </source>
</evidence>
<dbReference type="Gene3D" id="3.40.50.12780">
    <property type="entry name" value="N-terminal domain of ligase-like"/>
    <property type="match status" value="2"/>
</dbReference>
<name>A0A8H5BQW0_9AGAR</name>
<evidence type="ECO:0000313" key="8">
    <source>
        <dbReference type="Proteomes" id="UP000559256"/>
    </source>
</evidence>
<dbReference type="Gene3D" id="3.30.300.30">
    <property type="match status" value="1"/>
</dbReference>
<dbReference type="OrthoDB" id="10253869at2759"/>
<evidence type="ECO:0000256" key="2">
    <source>
        <dbReference type="ARBA" id="ARBA00022598"/>
    </source>
</evidence>
<keyword evidence="4" id="KW-0067">ATP-binding</keyword>
<feature type="domain" description="AMP-dependent synthetase/ligase" evidence="5">
    <location>
        <begin position="317"/>
        <end position="502"/>
    </location>
</feature>
<dbReference type="Pfam" id="PF00501">
    <property type="entry name" value="AMP-binding"/>
    <property type="match status" value="2"/>
</dbReference>
<keyword evidence="2" id="KW-0436">Ligase</keyword>
<dbReference type="PANTHER" id="PTHR42921">
    <property type="entry name" value="ACETOACETYL-COA SYNTHETASE"/>
    <property type="match status" value="1"/>
</dbReference>
<dbReference type="Proteomes" id="UP000559256">
    <property type="component" value="Unassembled WGS sequence"/>
</dbReference>
<dbReference type="InterPro" id="IPR042099">
    <property type="entry name" value="ANL_N_sf"/>
</dbReference>
<dbReference type="PANTHER" id="PTHR42921:SF1">
    <property type="entry name" value="ACETOACETYL-COA SYNTHETASE"/>
    <property type="match status" value="1"/>
</dbReference>
<dbReference type="NCBIfam" id="TIGR01217">
    <property type="entry name" value="ac_ac_CoA_syn"/>
    <property type="match status" value="1"/>
</dbReference>
<dbReference type="Pfam" id="PF16177">
    <property type="entry name" value="ACAS_N"/>
    <property type="match status" value="1"/>
</dbReference>
<comment type="similarity">
    <text evidence="1">Belongs to the ATP-dependent AMP-binding enzyme family.</text>
</comment>
<gene>
    <name evidence="7" type="ORF">D9758_018049</name>
</gene>
<keyword evidence="3" id="KW-0547">Nucleotide-binding</keyword>
<dbReference type="GO" id="GO:0005524">
    <property type="term" value="F:ATP binding"/>
    <property type="evidence" value="ECO:0007669"/>
    <property type="project" value="UniProtKB-KW"/>
</dbReference>
<reference evidence="7 8" key="1">
    <citation type="journal article" date="2020" name="ISME J.">
        <title>Uncovering the hidden diversity of litter-decomposition mechanisms in mushroom-forming fungi.</title>
        <authorList>
            <person name="Floudas D."/>
            <person name="Bentzer J."/>
            <person name="Ahren D."/>
            <person name="Johansson T."/>
            <person name="Persson P."/>
            <person name="Tunlid A."/>
        </authorList>
    </citation>
    <scope>NUCLEOTIDE SEQUENCE [LARGE SCALE GENOMIC DNA]</scope>
    <source>
        <strain evidence="7 8">CBS 291.85</strain>
    </source>
</reference>
<dbReference type="EMBL" id="JAACJM010000381">
    <property type="protein sequence ID" value="KAF5327935.1"/>
    <property type="molecule type" value="Genomic_DNA"/>
</dbReference>
<protein>
    <recommendedName>
        <fullName evidence="9">Acetoacetyl-CoA synthetase</fullName>
    </recommendedName>
</protein>
<dbReference type="InterPro" id="IPR045851">
    <property type="entry name" value="AMP-bd_C_sf"/>
</dbReference>
<evidence type="ECO:0008006" key="9">
    <source>
        <dbReference type="Google" id="ProtNLM"/>
    </source>
</evidence>
<dbReference type="GO" id="GO:0030729">
    <property type="term" value="F:acetoacetate-CoA ligase activity"/>
    <property type="evidence" value="ECO:0007669"/>
    <property type="project" value="InterPro"/>
</dbReference>
<feature type="domain" description="Acetyl-coenzyme A synthetase N-terminal" evidence="6">
    <location>
        <begin position="42"/>
        <end position="97"/>
    </location>
</feature>
<evidence type="ECO:0000259" key="6">
    <source>
        <dbReference type="Pfam" id="PF16177"/>
    </source>
</evidence>